<dbReference type="GO" id="GO:0019843">
    <property type="term" value="F:rRNA binding"/>
    <property type="evidence" value="ECO:0007669"/>
    <property type="project" value="UniProtKB-KW"/>
</dbReference>
<proteinExistence type="inferred from homology"/>
<dbReference type="PANTHER" id="PTHR23105">
    <property type="entry name" value="RIBOSOMAL PROTEIN L7AE FAMILY MEMBER"/>
    <property type="match status" value="1"/>
</dbReference>
<dbReference type="Gene3D" id="3.30.1330.30">
    <property type="match status" value="1"/>
</dbReference>
<evidence type="ECO:0000256" key="1">
    <source>
        <dbReference type="ARBA" id="ARBA00004496"/>
    </source>
</evidence>
<accession>H8I4Q5</accession>
<keyword evidence="6 9" id="KW-0694">RNA-binding</keyword>
<dbReference type="InterPro" id="IPR029064">
    <property type="entry name" value="Ribosomal_eL30-like_sf"/>
</dbReference>
<dbReference type="HAMAP" id="MF_00326">
    <property type="entry name" value="Ribosomal_eL8"/>
    <property type="match status" value="1"/>
</dbReference>
<dbReference type="AlphaFoldDB" id="H8I4Q5"/>
<organism evidence="11 12">
    <name type="scientific">Methanocella conradii (strain DSM 24694 / JCM 17849 / CGMCC 1.5162 / HZ254)</name>
    <dbReference type="NCBI Taxonomy" id="1041930"/>
    <lineage>
        <taxon>Archaea</taxon>
        <taxon>Methanobacteriati</taxon>
        <taxon>Methanobacteriota</taxon>
        <taxon>Stenosarchaea group</taxon>
        <taxon>Methanomicrobia</taxon>
        <taxon>Methanocellales</taxon>
        <taxon>Methanocellaceae</taxon>
        <taxon>Methanocella</taxon>
    </lineage>
</organism>
<reference evidence="11 12" key="1">
    <citation type="journal article" date="2012" name="J. Bacteriol.">
        <title>Complete genome sequence of a thermophilic methanogen, Methanocella conradii HZ254, isolated from Chinese rice field soil.</title>
        <authorList>
            <person name="Lu Z."/>
            <person name="Lu Y."/>
        </authorList>
    </citation>
    <scope>NUCLEOTIDE SEQUENCE [LARGE SCALE GENOMIC DNA]</scope>
    <source>
        <strain evidence="12">DSM 24694 / JCM 17849 / CGMCC 1.5162 / HZ254</strain>
    </source>
</reference>
<evidence type="ECO:0000256" key="3">
    <source>
        <dbReference type="ARBA" id="ARBA00022490"/>
    </source>
</evidence>
<dbReference type="eggNOG" id="arCOG01751">
    <property type="taxonomic scope" value="Archaea"/>
</dbReference>
<dbReference type="Pfam" id="PF01248">
    <property type="entry name" value="Ribosomal_L7Ae"/>
    <property type="match status" value="1"/>
</dbReference>
<dbReference type="InterPro" id="IPR022481">
    <property type="entry name" value="Ribosomal_eL8_arc"/>
</dbReference>
<dbReference type="EMBL" id="CP003243">
    <property type="protein sequence ID" value="AFD00650.1"/>
    <property type="molecule type" value="Genomic_DNA"/>
</dbReference>
<dbReference type="GO" id="GO:0001682">
    <property type="term" value="P:tRNA 5'-leader removal"/>
    <property type="evidence" value="ECO:0007669"/>
    <property type="project" value="UniProtKB-UniRule"/>
</dbReference>
<evidence type="ECO:0000313" key="11">
    <source>
        <dbReference type="EMBL" id="AFD00650.1"/>
    </source>
</evidence>
<dbReference type="GO" id="GO:0004526">
    <property type="term" value="F:ribonuclease P activity"/>
    <property type="evidence" value="ECO:0007669"/>
    <property type="project" value="UniProtKB-UniRule"/>
</dbReference>
<dbReference type="GO" id="GO:0005737">
    <property type="term" value="C:cytoplasm"/>
    <property type="evidence" value="ECO:0007669"/>
    <property type="project" value="UniProtKB-SubCell"/>
</dbReference>
<comment type="subunit">
    <text evidence="9">Part of the 50S ribosomal subunit. Probably part of the RNase P complex.</text>
</comment>
<comment type="similarity">
    <text evidence="2 9">Belongs to the eukaryotic ribosomal protein eL8 family.</text>
</comment>
<evidence type="ECO:0000256" key="2">
    <source>
        <dbReference type="ARBA" id="ARBA00007337"/>
    </source>
</evidence>
<dbReference type="PRINTS" id="PR00881">
    <property type="entry name" value="L7ARS6FAMILY"/>
</dbReference>
<dbReference type="InterPro" id="IPR050257">
    <property type="entry name" value="eL8/uL1-like"/>
</dbReference>
<dbReference type="SUPFAM" id="SSF55315">
    <property type="entry name" value="L30e-like"/>
    <property type="match status" value="1"/>
</dbReference>
<evidence type="ECO:0000256" key="6">
    <source>
        <dbReference type="ARBA" id="ARBA00022884"/>
    </source>
</evidence>
<keyword evidence="3 9" id="KW-0963">Cytoplasm</keyword>
<keyword evidence="5 9" id="KW-0699">rRNA-binding</keyword>
<gene>
    <name evidence="9 11" type="primary">rpl7ae</name>
    <name evidence="11" type="ordered locus">Mtc_1910</name>
</gene>
<name>H8I4Q5_METCZ</name>
<evidence type="ECO:0000313" key="12">
    <source>
        <dbReference type="Proteomes" id="UP000005233"/>
    </source>
</evidence>
<dbReference type="GO" id="GO:0005840">
    <property type="term" value="C:ribosome"/>
    <property type="evidence" value="ECO:0007669"/>
    <property type="project" value="UniProtKB-KW"/>
</dbReference>
<evidence type="ECO:0000256" key="8">
    <source>
        <dbReference type="ARBA" id="ARBA00023274"/>
    </source>
</evidence>
<feature type="domain" description="Ribosomal protein eL8/eL30/eS12/Gadd45" evidence="10">
    <location>
        <begin position="32"/>
        <end position="124"/>
    </location>
</feature>
<evidence type="ECO:0000256" key="7">
    <source>
        <dbReference type="ARBA" id="ARBA00022980"/>
    </source>
</evidence>
<dbReference type="GO" id="GO:0003735">
    <property type="term" value="F:structural constituent of ribosome"/>
    <property type="evidence" value="ECO:0007669"/>
    <property type="project" value="InterPro"/>
</dbReference>
<keyword evidence="4 9" id="KW-0819">tRNA processing</keyword>
<sequence>MIDEGLYALKEEITMAKPTYIKFEVPQELQDKALEAVELARDTGKIRKGTNEVTKAIERGIAQLVLIGEDVQPEEIVAHLPALSDEKKIPYIFIKKQEDIGAASGLEVGCAASAIVDAGKAKALVEEIAQKFAALKK</sequence>
<keyword evidence="12" id="KW-1185">Reference proteome</keyword>
<protein>
    <recommendedName>
        <fullName evidence="9">Large ribosomal subunit protein eL8</fullName>
    </recommendedName>
</protein>
<dbReference type="GO" id="GO:0006412">
    <property type="term" value="P:translation"/>
    <property type="evidence" value="ECO:0007669"/>
    <property type="project" value="UniProtKB-UniRule"/>
</dbReference>
<evidence type="ECO:0000259" key="10">
    <source>
        <dbReference type="Pfam" id="PF01248"/>
    </source>
</evidence>
<dbReference type="HOGENOM" id="CLU_084513_4_0_2"/>
<evidence type="ECO:0000256" key="9">
    <source>
        <dbReference type="HAMAP-Rule" id="MF_00326"/>
    </source>
</evidence>
<dbReference type="InterPro" id="IPR004038">
    <property type="entry name" value="Ribosomal_eL8/eL30/eS12/Gad45"/>
</dbReference>
<keyword evidence="7 9" id="KW-0689">Ribosomal protein</keyword>
<comment type="function">
    <text evidence="9">Multifunctional RNA-binding protein that recognizes the K-turn motif in ribosomal RNA, the RNA component of RNase P, box H/ACA, box C/D and box C'/D' sRNAs.</text>
</comment>
<dbReference type="InterPro" id="IPR018492">
    <property type="entry name" value="Ribosomal_eL8/Nhp2"/>
</dbReference>
<dbReference type="Proteomes" id="UP000005233">
    <property type="component" value="Chromosome"/>
</dbReference>
<evidence type="ECO:0000256" key="5">
    <source>
        <dbReference type="ARBA" id="ARBA00022730"/>
    </source>
</evidence>
<evidence type="ECO:0000256" key="4">
    <source>
        <dbReference type="ARBA" id="ARBA00022694"/>
    </source>
</evidence>
<dbReference type="STRING" id="1041930.Mtc_1910"/>
<dbReference type="KEGG" id="mez:Mtc_1910"/>
<dbReference type="GO" id="GO:1990904">
    <property type="term" value="C:ribonucleoprotein complex"/>
    <property type="evidence" value="ECO:0007669"/>
    <property type="project" value="UniProtKB-KW"/>
</dbReference>
<comment type="subcellular location">
    <subcellularLocation>
        <location evidence="1 9">Cytoplasm</location>
    </subcellularLocation>
</comment>
<keyword evidence="8 9" id="KW-0687">Ribonucleoprotein</keyword>
<dbReference type="PRINTS" id="PR00884">
    <property type="entry name" value="RIBOSOMALHS6"/>
</dbReference>
<dbReference type="FunFam" id="3.30.1330.30:FF:000020">
    <property type="entry name" value="50S ribosomal protein L7Ae"/>
    <property type="match status" value="1"/>
</dbReference>
<dbReference type="NCBIfam" id="TIGR03677">
    <property type="entry name" value="eL8_ribo"/>
    <property type="match status" value="1"/>
</dbReference>